<feature type="transmembrane region" description="Helical" evidence="5">
    <location>
        <begin position="49"/>
        <end position="70"/>
    </location>
</feature>
<evidence type="ECO:0000256" key="1">
    <source>
        <dbReference type="ARBA" id="ARBA00004141"/>
    </source>
</evidence>
<keyword evidence="5" id="KW-0813">Transport</keyword>
<evidence type="ECO:0000259" key="6">
    <source>
        <dbReference type="PROSITE" id="PS50928"/>
    </source>
</evidence>
<feature type="transmembrane region" description="Helical" evidence="5">
    <location>
        <begin position="334"/>
        <end position="351"/>
    </location>
</feature>
<feature type="domain" description="ABC transmembrane type-1" evidence="6">
    <location>
        <begin position="11"/>
        <end position="203"/>
    </location>
</feature>
<gene>
    <name evidence="7" type="ORF">ENV88_04220</name>
</gene>
<sequence>MLPLQELLTATALSLLRMFCAYILSLLVAIGVGVWMARSRVVESVLLPVLDVLQSIPILGFFPAALLILVRLLPGGLGRELAAVFLIFTSLVWNMIFGVYTSLKSLDPSIHDMARVYRLGPLARLFFVYVPACRESIIANSLVSWAGGWFFLTSAEVLSLGEEEYRLRGIGSFILDSFSKGDTLGFYAGVLTLLATILATYLLLWNPAAVTVLGLSLPSVLTVFEALRGTVGLAWSGLARVLVPLEARLGARLSLPKSAKVALLVLAAAAVVYSAKGLSLELLLGTAPVLASFPVELGRSLPRIGLVLLLSATLSVLIAYFAHMSRSVSMTVSIAGEVLASIPAVVWWPLLSSLALSHPLGPSIVMLIVFLQGAFWYVYFNLIIYGLASVRKDLDELAVVYRVRGLTYLRYVFVPSLLPSLATGLLSAWGGAWNASIVAEYVEIGEEAIDMQGVGSLISKTAARGDVAALLATSLALSLFIVVVNKTLWVRLFRFIEKRYGGE</sequence>
<organism evidence="7">
    <name type="scientific">Thermofilum pendens</name>
    <dbReference type="NCBI Taxonomy" id="2269"/>
    <lineage>
        <taxon>Archaea</taxon>
        <taxon>Thermoproteota</taxon>
        <taxon>Thermoprotei</taxon>
        <taxon>Thermofilales</taxon>
        <taxon>Thermofilaceae</taxon>
        <taxon>Thermofilum</taxon>
    </lineage>
</organism>
<keyword evidence="4 5" id="KW-0472">Membrane</keyword>
<dbReference type="InterPro" id="IPR000515">
    <property type="entry name" value="MetI-like"/>
</dbReference>
<feature type="transmembrane region" description="Helical" evidence="5">
    <location>
        <begin position="263"/>
        <end position="284"/>
    </location>
</feature>
<dbReference type="Pfam" id="PF00528">
    <property type="entry name" value="BPD_transp_1"/>
    <property type="match status" value="2"/>
</dbReference>
<feature type="domain" description="ABC transmembrane type-1" evidence="6">
    <location>
        <begin position="297"/>
        <end position="488"/>
    </location>
</feature>
<comment type="subcellular location">
    <subcellularLocation>
        <location evidence="5">Cell membrane</location>
        <topology evidence="5">Multi-pass membrane protein</topology>
    </subcellularLocation>
    <subcellularLocation>
        <location evidence="1">Membrane</location>
        <topology evidence="1">Multi-pass membrane protein</topology>
    </subcellularLocation>
</comment>
<comment type="similarity">
    <text evidence="5">Belongs to the binding-protein-dependent transport system permease family.</text>
</comment>
<evidence type="ECO:0000256" key="3">
    <source>
        <dbReference type="ARBA" id="ARBA00022989"/>
    </source>
</evidence>
<feature type="transmembrane region" description="Helical" evidence="5">
    <location>
        <begin position="12"/>
        <end position="37"/>
    </location>
</feature>
<dbReference type="EMBL" id="DTIB01000091">
    <property type="protein sequence ID" value="HGB25235.1"/>
    <property type="molecule type" value="Genomic_DNA"/>
</dbReference>
<dbReference type="PROSITE" id="PS50928">
    <property type="entry name" value="ABC_TM1"/>
    <property type="match status" value="2"/>
</dbReference>
<feature type="transmembrane region" description="Helical" evidence="5">
    <location>
        <begin position="184"/>
        <end position="206"/>
    </location>
</feature>
<evidence type="ECO:0000256" key="2">
    <source>
        <dbReference type="ARBA" id="ARBA00022692"/>
    </source>
</evidence>
<evidence type="ECO:0000313" key="7">
    <source>
        <dbReference type="EMBL" id="HGB25235.1"/>
    </source>
</evidence>
<dbReference type="InterPro" id="IPR035906">
    <property type="entry name" value="MetI-like_sf"/>
</dbReference>
<accession>A0A7C3SNK0</accession>
<dbReference type="PANTHER" id="PTHR42744">
    <property type="entry name" value="BINDING-PROTEIN-DEPENDENT TRANSPORT SYSTEMS INNER MEMBRANE COMPONENT"/>
    <property type="match status" value="1"/>
</dbReference>
<dbReference type="Gene3D" id="1.10.3720.10">
    <property type="entry name" value="MetI-like"/>
    <property type="match status" value="2"/>
</dbReference>
<feature type="transmembrane region" description="Helical" evidence="5">
    <location>
        <begin position="467"/>
        <end position="489"/>
    </location>
</feature>
<dbReference type="GO" id="GO:0005886">
    <property type="term" value="C:plasma membrane"/>
    <property type="evidence" value="ECO:0007669"/>
    <property type="project" value="UniProtKB-SubCell"/>
</dbReference>
<feature type="transmembrane region" description="Helical" evidence="5">
    <location>
        <begin position="226"/>
        <end position="243"/>
    </location>
</feature>
<evidence type="ECO:0000256" key="4">
    <source>
        <dbReference type="ARBA" id="ARBA00023136"/>
    </source>
</evidence>
<proteinExistence type="inferred from homology"/>
<dbReference type="GO" id="GO:0055085">
    <property type="term" value="P:transmembrane transport"/>
    <property type="evidence" value="ECO:0007669"/>
    <property type="project" value="InterPro"/>
</dbReference>
<comment type="caution">
    <text evidence="7">The sequence shown here is derived from an EMBL/GenBank/DDBJ whole genome shotgun (WGS) entry which is preliminary data.</text>
</comment>
<dbReference type="CDD" id="cd06261">
    <property type="entry name" value="TM_PBP2"/>
    <property type="match status" value="1"/>
</dbReference>
<feature type="transmembrane region" description="Helical" evidence="5">
    <location>
        <begin position="408"/>
        <end position="429"/>
    </location>
</feature>
<keyword evidence="3 5" id="KW-1133">Transmembrane helix</keyword>
<name>A0A7C3SNK0_THEPE</name>
<feature type="transmembrane region" description="Helical" evidence="5">
    <location>
        <begin position="304"/>
        <end position="322"/>
    </location>
</feature>
<protein>
    <submittedName>
        <fullName evidence="7">ABC transporter permease subunit</fullName>
    </submittedName>
</protein>
<keyword evidence="2 5" id="KW-0812">Transmembrane</keyword>
<evidence type="ECO:0000256" key="5">
    <source>
        <dbReference type="RuleBase" id="RU363032"/>
    </source>
</evidence>
<reference evidence="7" key="1">
    <citation type="journal article" date="2020" name="mSystems">
        <title>Genome- and Community-Level Interaction Insights into Carbon Utilization and Element Cycling Functions of Hydrothermarchaeota in Hydrothermal Sediment.</title>
        <authorList>
            <person name="Zhou Z."/>
            <person name="Liu Y."/>
            <person name="Xu W."/>
            <person name="Pan J."/>
            <person name="Luo Z.H."/>
            <person name="Li M."/>
        </authorList>
    </citation>
    <scope>NUCLEOTIDE SEQUENCE [LARGE SCALE GENOMIC DNA]</scope>
    <source>
        <strain evidence="7">SpSt-8</strain>
    </source>
</reference>
<dbReference type="SUPFAM" id="SSF161098">
    <property type="entry name" value="MetI-like"/>
    <property type="match status" value="2"/>
</dbReference>
<dbReference type="PANTHER" id="PTHR42744:SF1">
    <property type="entry name" value="BINDING-PROTEIN-DEPENDENT TRANSPORT SYSTEMS INNER MEMBRANE COMPONENT"/>
    <property type="match status" value="1"/>
</dbReference>
<dbReference type="AlphaFoldDB" id="A0A7C3SNK0"/>
<feature type="transmembrane region" description="Helical" evidence="5">
    <location>
        <begin position="82"/>
        <end position="103"/>
    </location>
</feature>
<feature type="transmembrane region" description="Helical" evidence="5">
    <location>
        <begin position="363"/>
        <end position="387"/>
    </location>
</feature>